<dbReference type="InterPro" id="IPR029058">
    <property type="entry name" value="AB_hydrolase_fold"/>
</dbReference>
<dbReference type="SUPFAM" id="SSF53474">
    <property type="entry name" value="alpha/beta-Hydrolases"/>
    <property type="match status" value="1"/>
</dbReference>
<protein>
    <recommendedName>
        <fullName evidence="3">Hydrolase</fullName>
    </recommendedName>
</protein>
<reference evidence="1" key="1">
    <citation type="submission" date="2020-09" db="EMBL/GenBank/DDBJ databases">
        <title>A novel bacterium of genus Bacillus, isolated from South China Sea.</title>
        <authorList>
            <person name="Huang H."/>
            <person name="Mo K."/>
            <person name="Hu Y."/>
        </authorList>
    </citation>
    <scope>NUCLEOTIDE SEQUENCE</scope>
    <source>
        <strain evidence="1">IB182487</strain>
    </source>
</reference>
<proteinExistence type="predicted"/>
<dbReference type="RefSeq" id="WP_191162646.1">
    <property type="nucleotide sequence ID" value="NZ_JACXAI010000056.1"/>
</dbReference>
<dbReference type="Proteomes" id="UP000626844">
    <property type="component" value="Unassembled WGS sequence"/>
</dbReference>
<sequence>MEITERFFLQDGQWNVIHLPYKPNGFGVFILGDRTHFVDDQSSFWIQHYGRNQLLSTIRREGYTLFQSNLFGKNWGSETAVTYAKQLIHVVLKKEILNEKIHLIAEGMGGLIALELMESIPEKLRSVAMFNPCLDLQTYISQEKENKFFYKHLVKELSNAYNIDEKELDGATFKTLSDYESLHPVRIWQRMTNTPYSYQQHSRKYEDQRKNTASPIELTFHLADNPYRVNQSVVKFFKAHEKNL</sequence>
<dbReference type="EMBL" id="JACXAI010000056">
    <property type="protein sequence ID" value="MBD1383455.1"/>
    <property type="molecule type" value="Genomic_DNA"/>
</dbReference>
<gene>
    <name evidence="1" type="ORF">IC621_25065</name>
</gene>
<evidence type="ECO:0000313" key="2">
    <source>
        <dbReference type="Proteomes" id="UP000626844"/>
    </source>
</evidence>
<comment type="caution">
    <text evidence="1">The sequence shown here is derived from an EMBL/GenBank/DDBJ whole genome shotgun (WGS) entry which is preliminary data.</text>
</comment>
<name>A0A926NLU3_9BACI</name>
<keyword evidence="2" id="KW-1185">Reference proteome</keyword>
<dbReference type="AlphaFoldDB" id="A0A926NLU3"/>
<organism evidence="1 2">
    <name type="scientific">Metabacillus arenae</name>
    <dbReference type="NCBI Taxonomy" id="2771434"/>
    <lineage>
        <taxon>Bacteria</taxon>
        <taxon>Bacillati</taxon>
        <taxon>Bacillota</taxon>
        <taxon>Bacilli</taxon>
        <taxon>Bacillales</taxon>
        <taxon>Bacillaceae</taxon>
        <taxon>Metabacillus</taxon>
    </lineage>
</organism>
<dbReference type="Gene3D" id="3.40.50.1820">
    <property type="entry name" value="alpha/beta hydrolase"/>
    <property type="match status" value="1"/>
</dbReference>
<accession>A0A926NLU3</accession>
<evidence type="ECO:0008006" key="3">
    <source>
        <dbReference type="Google" id="ProtNLM"/>
    </source>
</evidence>
<evidence type="ECO:0000313" key="1">
    <source>
        <dbReference type="EMBL" id="MBD1383455.1"/>
    </source>
</evidence>